<evidence type="ECO:0008006" key="4">
    <source>
        <dbReference type="Google" id="ProtNLM"/>
    </source>
</evidence>
<feature type="region of interest" description="Disordered" evidence="1">
    <location>
        <begin position="1"/>
        <end position="28"/>
    </location>
</feature>
<dbReference type="Pfam" id="PF14428">
    <property type="entry name" value="DddA-like"/>
    <property type="match status" value="1"/>
</dbReference>
<dbReference type="InterPro" id="IPR032724">
    <property type="entry name" value="SCP1.201-like"/>
</dbReference>
<dbReference type="Proteomes" id="UP000637578">
    <property type="component" value="Unassembled WGS sequence"/>
</dbReference>
<reference evidence="2" key="1">
    <citation type="journal article" date="2014" name="Int. J. Syst. Evol. Microbiol.">
        <title>Complete genome sequence of Corynebacterium casei LMG S-19264T (=DSM 44701T), isolated from a smear-ripened cheese.</title>
        <authorList>
            <consortium name="US DOE Joint Genome Institute (JGI-PGF)"/>
            <person name="Walter F."/>
            <person name="Albersmeier A."/>
            <person name="Kalinowski J."/>
            <person name="Ruckert C."/>
        </authorList>
    </citation>
    <scope>NUCLEOTIDE SEQUENCE</scope>
    <source>
        <strain evidence="2">CGMCC 4.5737</strain>
    </source>
</reference>
<dbReference type="AlphaFoldDB" id="A0A8J3FT19"/>
<organism evidence="2 3">
    <name type="scientific">Longimycelium tulufanense</name>
    <dbReference type="NCBI Taxonomy" id="907463"/>
    <lineage>
        <taxon>Bacteria</taxon>
        <taxon>Bacillati</taxon>
        <taxon>Actinomycetota</taxon>
        <taxon>Actinomycetes</taxon>
        <taxon>Pseudonocardiales</taxon>
        <taxon>Pseudonocardiaceae</taxon>
        <taxon>Longimycelium</taxon>
    </lineage>
</organism>
<proteinExistence type="predicted"/>
<protein>
    <recommendedName>
        <fullName evidence="4">Nucleic acid/nucleotide deaminase of polymorphic system toxin</fullName>
    </recommendedName>
</protein>
<dbReference type="EMBL" id="BMMK01000004">
    <property type="protein sequence ID" value="GGM45059.1"/>
    <property type="molecule type" value="Genomic_DNA"/>
</dbReference>
<sequence>MDFASSQTPQRPREQSASPLPHHDRFPDHRIGLDEARRLWDSDLPPRVTSGTGAKTHSRWITPDGATRSMVSGRDADANHAAKLLADRGMKRTPMAVDHVETKVAARMARDGIREATIVINNKTCESRGPWGYGCKDLLPLILPAGYRLTVWDYDEHGNPRRITYTGGATPP</sequence>
<gene>
    <name evidence="2" type="ORF">GCM10012275_15140</name>
</gene>
<evidence type="ECO:0000313" key="3">
    <source>
        <dbReference type="Proteomes" id="UP000637578"/>
    </source>
</evidence>
<feature type="compositionally biased region" description="Polar residues" evidence="1">
    <location>
        <begin position="1"/>
        <end position="18"/>
    </location>
</feature>
<keyword evidence="3" id="KW-1185">Reference proteome</keyword>
<reference evidence="2" key="2">
    <citation type="submission" date="2020-09" db="EMBL/GenBank/DDBJ databases">
        <authorList>
            <person name="Sun Q."/>
            <person name="Zhou Y."/>
        </authorList>
    </citation>
    <scope>NUCLEOTIDE SEQUENCE</scope>
    <source>
        <strain evidence="2">CGMCC 4.5737</strain>
    </source>
</reference>
<feature type="region of interest" description="Disordered" evidence="1">
    <location>
        <begin position="42"/>
        <end position="72"/>
    </location>
</feature>
<evidence type="ECO:0000256" key="1">
    <source>
        <dbReference type="SAM" id="MobiDB-lite"/>
    </source>
</evidence>
<evidence type="ECO:0000313" key="2">
    <source>
        <dbReference type="EMBL" id="GGM45059.1"/>
    </source>
</evidence>
<dbReference type="RefSeq" id="WP_189055250.1">
    <property type="nucleotide sequence ID" value="NZ_BMMK01000004.1"/>
</dbReference>
<name>A0A8J3FT19_9PSEU</name>
<comment type="caution">
    <text evidence="2">The sequence shown here is derived from an EMBL/GenBank/DDBJ whole genome shotgun (WGS) entry which is preliminary data.</text>
</comment>
<accession>A0A8J3FT19</accession>